<dbReference type="RefSeq" id="WP_159580171.1">
    <property type="nucleotide sequence ID" value="NZ_JBIPKE010000011.1"/>
</dbReference>
<evidence type="ECO:0000256" key="1">
    <source>
        <dbReference type="SAM" id="Phobius"/>
    </source>
</evidence>
<proteinExistence type="predicted"/>
<evidence type="ECO:0000313" key="2">
    <source>
        <dbReference type="EMBL" id="MFH6982400.1"/>
    </source>
</evidence>
<protein>
    <submittedName>
        <fullName evidence="2">DUF420 domain-containing protein</fullName>
    </submittedName>
</protein>
<reference evidence="2 3" key="1">
    <citation type="journal article" date="2013" name="Int. J. Syst. Evol. Microbiol.">
        <title>Marinoscillum luteum sp. nov., isolated from marine sediment.</title>
        <authorList>
            <person name="Cha I.T."/>
            <person name="Park S.J."/>
            <person name="Kim S.J."/>
            <person name="Kim J.G."/>
            <person name="Jung M.Y."/>
            <person name="Shin K.S."/>
            <person name="Kwon K.K."/>
            <person name="Yang S.H."/>
            <person name="Seo Y.S."/>
            <person name="Rhee S.K."/>
        </authorList>
    </citation>
    <scope>NUCLEOTIDE SEQUENCE [LARGE SCALE GENOMIC DNA]</scope>
    <source>
        <strain evidence="2 3">KCTC 23939</strain>
    </source>
</reference>
<sequence length="194" mass="21492">MEQIIQTSKSYSKWITVVSVAIPVVVAVLLFAPVKLSFENGGWIQLLPTLNAVINSATAVLLLAALAAIKTRRTTLHRNLMMTALGLGTLFLLSYVLYHASTVSTVYGDINHDGVLSEAERAEIGGYRTVYLLTLLSHIALSIVVVPFVLFAFYYALTGQFVKHVRIVKYTFPVWLYVSVTGVIVYLMISPYYL</sequence>
<dbReference type="InterPro" id="IPR007352">
    <property type="entry name" value="DUF420"/>
</dbReference>
<keyword evidence="1" id="KW-0472">Membrane</keyword>
<keyword evidence="1" id="KW-0812">Transmembrane</keyword>
<feature type="transmembrane region" description="Helical" evidence="1">
    <location>
        <begin position="46"/>
        <end position="68"/>
    </location>
</feature>
<accession>A0ABW7N5R5</accession>
<feature type="transmembrane region" description="Helical" evidence="1">
    <location>
        <begin position="12"/>
        <end position="34"/>
    </location>
</feature>
<feature type="transmembrane region" description="Helical" evidence="1">
    <location>
        <begin position="167"/>
        <end position="189"/>
    </location>
</feature>
<comment type="caution">
    <text evidence="2">The sequence shown here is derived from an EMBL/GenBank/DDBJ whole genome shotgun (WGS) entry which is preliminary data.</text>
</comment>
<evidence type="ECO:0000313" key="3">
    <source>
        <dbReference type="Proteomes" id="UP001610063"/>
    </source>
</evidence>
<feature type="transmembrane region" description="Helical" evidence="1">
    <location>
        <begin position="130"/>
        <end position="155"/>
    </location>
</feature>
<feature type="transmembrane region" description="Helical" evidence="1">
    <location>
        <begin position="80"/>
        <end position="98"/>
    </location>
</feature>
<name>A0ABW7N5R5_9BACT</name>
<organism evidence="2 3">
    <name type="scientific">Marinoscillum luteum</name>
    <dbReference type="NCBI Taxonomy" id="861051"/>
    <lineage>
        <taxon>Bacteria</taxon>
        <taxon>Pseudomonadati</taxon>
        <taxon>Bacteroidota</taxon>
        <taxon>Cytophagia</taxon>
        <taxon>Cytophagales</taxon>
        <taxon>Reichenbachiellaceae</taxon>
        <taxon>Marinoscillum</taxon>
    </lineage>
</organism>
<dbReference type="PANTHER" id="PTHR37692:SF1">
    <property type="entry name" value="DUF420 DOMAIN-CONTAINING PROTEIN"/>
    <property type="match status" value="1"/>
</dbReference>
<keyword evidence="3" id="KW-1185">Reference proteome</keyword>
<dbReference type="Pfam" id="PF04238">
    <property type="entry name" value="DUF420"/>
    <property type="match status" value="1"/>
</dbReference>
<dbReference type="EMBL" id="JBIPKE010000011">
    <property type="protein sequence ID" value="MFH6982400.1"/>
    <property type="molecule type" value="Genomic_DNA"/>
</dbReference>
<keyword evidence="1" id="KW-1133">Transmembrane helix</keyword>
<dbReference type="PANTHER" id="PTHR37692">
    <property type="entry name" value="HYPOTHETICAL MEMBRANE SPANNING PROTEIN"/>
    <property type="match status" value="1"/>
</dbReference>
<dbReference type="Proteomes" id="UP001610063">
    <property type="component" value="Unassembled WGS sequence"/>
</dbReference>
<gene>
    <name evidence="2" type="ORF">ACHKAR_03070</name>
</gene>